<dbReference type="SMART" id="SM00862">
    <property type="entry name" value="Trans_reg_C"/>
    <property type="match status" value="1"/>
</dbReference>
<dbReference type="CDD" id="cd00383">
    <property type="entry name" value="trans_reg_C"/>
    <property type="match status" value="1"/>
</dbReference>
<name>A0A1F8BI66_9BACT</name>
<reference evidence="4 5" key="1">
    <citation type="journal article" date="2016" name="Nat. Commun.">
        <title>Thousands of microbial genomes shed light on interconnected biogeochemical processes in an aquifer system.</title>
        <authorList>
            <person name="Anantharaman K."/>
            <person name="Brown C.T."/>
            <person name="Hug L.A."/>
            <person name="Sharon I."/>
            <person name="Castelle C.J."/>
            <person name="Probst A.J."/>
            <person name="Thomas B.C."/>
            <person name="Singh A."/>
            <person name="Wilkins M.J."/>
            <person name="Karaoz U."/>
            <person name="Brodie E.L."/>
            <person name="Williams K.H."/>
            <person name="Hubbard S.S."/>
            <person name="Banfield J.F."/>
        </authorList>
    </citation>
    <scope>NUCLEOTIDE SEQUENCE [LARGE SCALE GENOMIC DNA]</scope>
</reference>
<dbReference type="GO" id="GO:0006355">
    <property type="term" value="P:regulation of DNA-templated transcription"/>
    <property type="evidence" value="ECO:0007669"/>
    <property type="project" value="InterPro"/>
</dbReference>
<dbReference type="InterPro" id="IPR036388">
    <property type="entry name" value="WH-like_DNA-bd_sf"/>
</dbReference>
<dbReference type="EMBL" id="MGHH01000015">
    <property type="protein sequence ID" value="OGM63754.1"/>
    <property type="molecule type" value="Genomic_DNA"/>
</dbReference>
<proteinExistence type="predicted"/>
<comment type="caution">
    <text evidence="4">The sequence shown here is derived from an EMBL/GenBank/DDBJ whole genome shotgun (WGS) entry which is preliminary data.</text>
</comment>
<evidence type="ECO:0000256" key="1">
    <source>
        <dbReference type="ARBA" id="ARBA00023125"/>
    </source>
</evidence>
<dbReference type="AlphaFoldDB" id="A0A1F8BI66"/>
<gene>
    <name evidence="4" type="ORF">A2893_02110</name>
</gene>
<keyword evidence="1 2" id="KW-0238">DNA-binding</keyword>
<feature type="domain" description="OmpR/PhoB-type" evidence="3">
    <location>
        <begin position="243"/>
        <end position="344"/>
    </location>
</feature>
<evidence type="ECO:0000259" key="3">
    <source>
        <dbReference type="PROSITE" id="PS51755"/>
    </source>
</evidence>
<dbReference type="STRING" id="1802521.A2893_02110"/>
<evidence type="ECO:0000313" key="4">
    <source>
        <dbReference type="EMBL" id="OGM63754.1"/>
    </source>
</evidence>
<dbReference type="InterPro" id="IPR001867">
    <property type="entry name" value="OmpR/PhoB-type_DNA-bd"/>
</dbReference>
<dbReference type="InterPro" id="IPR016032">
    <property type="entry name" value="Sig_transdc_resp-reg_C-effctor"/>
</dbReference>
<dbReference type="GO" id="GO:0000160">
    <property type="term" value="P:phosphorelay signal transduction system"/>
    <property type="evidence" value="ECO:0007669"/>
    <property type="project" value="InterPro"/>
</dbReference>
<dbReference type="PROSITE" id="PS51755">
    <property type="entry name" value="OMPR_PHOB"/>
    <property type="match status" value="1"/>
</dbReference>
<dbReference type="GO" id="GO:0003677">
    <property type="term" value="F:DNA binding"/>
    <property type="evidence" value="ECO:0007669"/>
    <property type="project" value="UniProtKB-UniRule"/>
</dbReference>
<evidence type="ECO:0000256" key="2">
    <source>
        <dbReference type="PROSITE-ProRule" id="PRU01091"/>
    </source>
</evidence>
<evidence type="ECO:0000313" key="5">
    <source>
        <dbReference type="Proteomes" id="UP000176725"/>
    </source>
</evidence>
<feature type="DNA-binding region" description="OmpR/PhoB-type" evidence="2">
    <location>
        <begin position="243"/>
        <end position="344"/>
    </location>
</feature>
<dbReference type="SUPFAM" id="SSF46894">
    <property type="entry name" value="C-terminal effector domain of the bipartite response regulators"/>
    <property type="match status" value="1"/>
</dbReference>
<organism evidence="4 5">
    <name type="scientific">Candidatus Woesebacteria bacterium RIFCSPLOWO2_01_FULL_39_25</name>
    <dbReference type="NCBI Taxonomy" id="1802521"/>
    <lineage>
        <taxon>Bacteria</taxon>
        <taxon>Candidatus Woeseibacteriota</taxon>
    </lineage>
</organism>
<dbReference type="Gene3D" id="1.10.10.10">
    <property type="entry name" value="Winged helix-like DNA-binding domain superfamily/Winged helix DNA-binding domain"/>
    <property type="match status" value="1"/>
</dbReference>
<protein>
    <recommendedName>
        <fullName evidence="3">OmpR/PhoB-type domain-containing protein</fullName>
    </recommendedName>
</protein>
<dbReference type="Pfam" id="PF00486">
    <property type="entry name" value="Trans_reg_C"/>
    <property type="match status" value="1"/>
</dbReference>
<accession>A0A1F8BI66</accession>
<dbReference type="Proteomes" id="UP000176725">
    <property type="component" value="Unassembled WGS sequence"/>
</dbReference>
<sequence>MTKQSFPETKFTYSSRTEALRLLFTAKKIATWQYQYHGFIILPNLAVNFPSNAICFPDLPYNQINNFWTRVKKVVQTTPPVAEEKLIKETESLLISSDKPLIDRKRLSELEAKWNDISKAVWIKLSDIFPMQTNLLKRFTVCPTCFGTTKSFSLITSKDNHLRLYLRIDVPFNENVLDALISGLIRHRLQTKHSFTWEETEAAKDAIILETSLNQFCPNYKTTLAAARTYQKSDLISISQRYLKRLGFAHTNQWGYRNEIIYFQDKMLEKLTRQEYQLLSNLIENPRNMLTFDEIADILWPNGEDYSLWAITKLIERLRKKLSQNGISPHLIQTKRKKGYSLYARPKSIQIDDKIF</sequence>